<dbReference type="PANTHER" id="PTHR42085">
    <property type="entry name" value="F-BOX DOMAIN-CONTAINING PROTEIN"/>
    <property type="match status" value="1"/>
</dbReference>
<protein>
    <recommendedName>
        <fullName evidence="4">F-box domain-containing protein</fullName>
    </recommendedName>
</protein>
<evidence type="ECO:0000313" key="3">
    <source>
        <dbReference type="Proteomes" id="UP000799757"/>
    </source>
</evidence>
<sequence length="660" mass="78100">MSHQLSFLDLPSQLRQRIYGYAGITNKAIDLSWSHDEITIPETEDEIGSTLELGCWHDGYYSMVKREEYFTLKQYWEYDEEWETRGMSTSDSCCEKEECFAQDSCFALLLTCKTIFLELWERIYGENRFLLDRGSPREFQRFMKFGSYSIRALTHLTIRLDGEPPERIDTSLHWTRTSDLLPMKHYSRYGKQAYKEWNALIARLRECPIVPGRLSMYLVASVPDVREARLVLQPLESLPSLKSCGIWLNCKSIPELKALIQQTVERLITRKEGEEEEEEEEEEEGKGVPFRYLDLPQEIRLRILGFSDLCASPHVEWKPPTSLLDKIDPVRRPCCDCHDYLGHIDEGIHFEGCKQEYIVVPRGARNGLEMEFDHINDHCCVCPLDYQSDCKLRNDPYMCIFDCSDHSSYTAPKRRAWRQYCHSLFLVNHQVRQDAIPIFFQKRHFVITPIYILPLRHLKRWSIAFHEWESNPLPRTELSLFLSSMPKEALRHIRRLEWLLPAPESYLRLPRAAYFDYLDTIELMVQAMTLTNLTLVINIRATRIRDVTREGCNCDFKWPVRTSSEGAIYNTLLSPLCRLGENGLKNCWIYLRMIWKREYDQGYSRDNDEKMWERKIMGDERYDATREGKPWEERVERTTDIHPRGPGDYATYREHYPYFH</sequence>
<dbReference type="InterPro" id="IPR038883">
    <property type="entry name" value="AN11006-like"/>
</dbReference>
<gene>
    <name evidence="2" type="ORF">K505DRAFT_12483</name>
</gene>
<keyword evidence="1" id="KW-0175">Coiled coil</keyword>
<dbReference type="PANTHER" id="PTHR42085:SF2">
    <property type="entry name" value="F-BOX DOMAIN-CONTAINING PROTEIN"/>
    <property type="match status" value="1"/>
</dbReference>
<dbReference type="Proteomes" id="UP000799757">
    <property type="component" value="Unassembled WGS sequence"/>
</dbReference>
<name>A0A6A6XGC1_9PLEO</name>
<feature type="coiled-coil region" evidence="1">
    <location>
        <begin position="257"/>
        <end position="284"/>
    </location>
</feature>
<accession>A0A6A6XGC1</accession>
<reference evidence="2" key="1">
    <citation type="journal article" date="2020" name="Stud. Mycol.">
        <title>101 Dothideomycetes genomes: a test case for predicting lifestyles and emergence of pathogens.</title>
        <authorList>
            <person name="Haridas S."/>
            <person name="Albert R."/>
            <person name="Binder M."/>
            <person name="Bloem J."/>
            <person name="Labutti K."/>
            <person name="Salamov A."/>
            <person name="Andreopoulos B."/>
            <person name="Baker S."/>
            <person name="Barry K."/>
            <person name="Bills G."/>
            <person name="Bluhm B."/>
            <person name="Cannon C."/>
            <person name="Castanera R."/>
            <person name="Culley D."/>
            <person name="Daum C."/>
            <person name="Ezra D."/>
            <person name="Gonzalez J."/>
            <person name="Henrissat B."/>
            <person name="Kuo A."/>
            <person name="Liang C."/>
            <person name="Lipzen A."/>
            <person name="Lutzoni F."/>
            <person name="Magnuson J."/>
            <person name="Mondo S."/>
            <person name="Nolan M."/>
            <person name="Ohm R."/>
            <person name="Pangilinan J."/>
            <person name="Park H.-J."/>
            <person name="Ramirez L."/>
            <person name="Alfaro M."/>
            <person name="Sun H."/>
            <person name="Tritt A."/>
            <person name="Yoshinaga Y."/>
            <person name="Zwiers L.-H."/>
            <person name="Turgeon B."/>
            <person name="Goodwin S."/>
            <person name="Spatafora J."/>
            <person name="Crous P."/>
            <person name="Grigoriev I."/>
        </authorList>
    </citation>
    <scope>NUCLEOTIDE SEQUENCE</scope>
    <source>
        <strain evidence="2">CBS 109.77</strain>
    </source>
</reference>
<organism evidence="2 3">
    <name type="scientific">Melanomma pulvis-pyrius CBS 109.77</name>
    <dbReference type="NCBI Taxonomy" id="1314802"/>
    <lineage>
        <taxon>Eukaryota</taxon>
        <taxon>Fungi</taxon>
        <taxon>Dikarya</taxon>
        <taxon>Ascomycota</taxon>
        <taxon>Pezizomycotina</taxon>
        <taxon>Dothideomycetes</taxon>
        <taxon>Pleosporomycetidae</taxon>
        <taxon>Pleosporales</taxon>
        <taxon>Melanommataceae</taxon>
        <taxon>Melanomma</taxon>
    </lineage>
</organism>
<evidence type="ECO:0008006" key="4">
    <source>
        <dbReference type="Google" id="ProtNLM"/>
    </source>
</evidence>
<dbReference type="EMBL" id="MU001857">
    <property type="protein sequence ID" value="KAF2795482.1"/>
    <property type="molecule type" value="Genomic_DNA"/>
</dbReference>
<dbReference type="AlphaFoldDB" id="A0A6A6XGC1"/>
<evidence type="ECO:0000313" key="2">
    <source>
        <dbReference type="EMBL" id="KAF2795482.1"/>
    </source>
</evidence>
<evidence type="ECO:0000256" key="1">
    <source>
        <dbReference type="SAM" id="Coils"/>
    </source>
</evidence>
<proteinExistence type="predicted"/>
<dbReference type="OrthoDB" id="2099276at2759"/>
<keyword evidence="3" id="KW-1185">Reference proteome</keyword>